<dbReference type="AlphaFoldDB" id="A0AAN7S493"/>
<name>A0AAN7S493_MYCAM</name>
<proteinExistence type="predicted"/>
<accession>A0AAN7S493</accession>
<keyword evidence="2" id="KW-1185">Reference proteome</keyword>
<dbReference type="Proteomes" id="UP001333110">
    <property type="component" value="Unassembled WGS sequence"/>
</dbReference>
<reference evidence="1 2" key="1">
    <citation type="journal article" date="2023" name="J. Hered.">
        <title>Chromosome-level genome of the wood stork (Mycteria americana) provides insight into avian chromosome evolution.</title>
        <authorList>
            <person name="Flamio R. Jr."/>
            <person name="Ramstad K.M."/>
        </authorList>
    </citation>
    <scope>NUCLEOTIDE SEQUENCE [LARGE SCALE GENOMIC DNA]</scope>
    <source>
        <strain evidence="1">JAX WOST 10</strain>
    </source>
</reference>
<evidence type="ECO:0000313" key="1">
    <source>
        <dbReference type="EMBL" id="KAK4827975.1"/>
    </source>
</evidence>
<evidence type="ECO:0000313" key="2">
    <source>
        <dbReference type="Proteomes" id="UP001333110"/>
    </source>
</evidence>
<organism evidence="1 2">
    <name type="scientific">Mycteria americana</name>
    <name type="common">Wood stork</name>
    <dbReference type="NCBI Taxonomy" id="33587"/>
    <lineage>
        <taxon>Eukaryota</taxon>
        <taxon>Metazoa</taxon>
        <taxon>Chordata</taxon>
        <taxon>Craniata</taxon>
        <taxon>Vertebrata</taxon>
        <taxon>Euteleostomi</taxon>
        <taxon>Archelosauria</taxon>
        <taxon>Archosauria</taxon>
        <taxon>Dinosauria</taxon>
        <taxon>Saurischia</taxon>
        <taxon>Theropoda</taxon>
        <taxon>Coelurosauria</taxon>
        <taxon>Aves</taxon>
        <taxon>Neognathae</taxon>
        <taxon>Neoaves</taxon>
        <taxon>Aequornithes</taxon>
        <taxon>Ciconiiformes</taxon>
        <taxon>Ciconiidae</taxon>
        <taxon>Mycteria</taxon>
    </lineage>
</organism>
<gene>
    <name evidence="1" type="ORF">QYF61_022677</name>
</gene>
<comment type="caution">
    <text evidence="1">The sequence shown here is derived from an EMBL/GenBank/DDBJ whole genome shotgun (WGS) entry which is preliminary data.</text>
</comment>
<dbReference type="EMBL" id="JAUNZN010000002">
    <property type="protein sequence ID" value="KAK4827975.1"/>
    <property type="molecule type" value="Genomic_DNA"/>
</dbReference>
<sequence length="112" mass="13151">MELLVNRALKFTTIYRVLKVLLVLMAWLAHQDRREKSWPKYFSKKCGQEVEGGDSSLCSALLRPHLEYCVQLWGPQHKKDMDLLEQGMRRAMEMMRGMPPPWKCSRPGWMGL</sequence>
<protein>
    <submittedName>
        <fullName evidence="1">Uncharacterized protein</fullName>
    </submittedName>
</protein>